<accession>A0AAN8FDU4</accession>
<dbReference type="Gene3D" id="3.40.910.10">
    <property type="entry name" value="Deoxyhypusine synthase"/>
    <property type="match status" value="1"/>
</dbReference>
<dbReference type="AlphaFoldDB" id="A0AAN8FDU4"/>
<organism evidence="3 4">
    <name type="scientific">Trichostrongylus colubriformis</name>
    <name type="common">Black scour worm</name>
    <dbReference type="NCBI Taxonomy" id="6319"/>
    <lineage>
        <taxon>Eukaryota</taxon>
        <taxon>Metazoa</taxon>
        <taxon>Ecdysozoa</taxon>
        <taxon>Nematoda</taxon>
        <taxon>Chromadorea</taxon>
        <taxon>Rhabditida</taxon>
        <taxon>Rhabditina</taxon>
        <taxon>Rhabditomorpha</taxon>
        <taxon>Strongyloidea</taxon>
        <taxon>Trichostrongylidae</taxon>
        <taxon>Trichostrongylus</taxon>
    </lineage>
</organism>
<dbReference type="GO" id="GO:0034038">
    <property type="term" value="F:deoxyhypusine synthase activity"/>
    <property type="evidence" value="ECO:0007669"/>
    <property type="project" value="TreeGrafter"/>
</dbReference>
<keyword evidence="2" id="KW-0520">NAD</keyword>
<comment type="caution">
    <text evidence="3">The sequence shown here is derived from an EMBL/GenBank/DDBJ whole genome shotgun (WGS) entry which is preliminary data.</text>
</comment>
<dbReference type="SUPFAM" id="SSF56112">
    <property type="entry name" value="Protein kinase-like (PK-like)"/>
    <property type="match status" value="1"/>
</dbReference>
<dbReference type="PANTHER" id="PTHR11703">
    <property type="entry name" value="DEOXYHYPUSINE SYNTHASE"/>
    <property type="match status" value="1"/>
</dbReference>
<evidence type="ECO:0000313" key="3">
    <source>
        <dbReference type="EMBL" id="KAK5977580.1"/>
    </source>
</evidence>
<gene>
    <name evidence="3" type="ORF">GCK32_010756</name>
</gene>
<dbReference type="GO" id="GO:0005737">
    <property type="term" value="C:cytoplasm"/>
    <property type="evidence" value="ECO:0007669"/>
    <property type="project" value="TreeGrafter"/>
</dbReference>
<dbReference type="SUPFAM" id="SSF52467">
    <property type="entry name" value="DHS-like NAD/FAD-binding domain"/>
    <property type="match status" value="1"/>
</dbReference>
<evidence type="ECO:0000313" key="4">
    <source>
        <dbReference type="Proteomes" id="UP001331761"/>
    </source>
</evidence>
<evidence type="ECO:0000256" key="2">
    <source>
        <dbReference type="ARBA" id="ARBA00023027"/>
    </source>
</evidence>
<reference evidence="3 4" key="1">
    <citation type="submission" date="2019-10" db="EMBL/GenBank/DDBJ databases">
        <title>Assembly and Annotation for the nematode Trichostrongylus colubriformis.</title>
        <authorList>
            <person name="Martin J."/>
        </authorList>
    </citation>
    <scope>NUCLEOTIDE SEQUENCE [LARGE SCALE GENOMIC DNA]</scope>
    <source>
        <strain evidence="3">G859</strain>
        <tissue evidence="3">Whole worm</tissue>
    </source>
</reference>
<dbReference type="InterPro" id="IPR012877">
    <property type="entry name" value="Dhs-27"/>
</dbReference>
<protein>
    <recommendedName>
        <fullName evidence="5">CHK kinase-like domain-containing protein</fullName>
    </recommendedName>
</protein>
<keyword evidence="4" id="KW-1185">Reference proteome</keyword>
<evidence type="ECO:0008006" key="5">
    <source>
        <dbReference type="Google" id="ProtNLM"/>
    </source>
</evidence>
<sequence>MRAIAKLESAATKFSEEERAPYEFFPFEDLFKKFFNKEANNAFFTMLRSSGGERLATKIDNLETILDEIVDLDNMIKITTSLGMEKVLCHGDLWSTNLIWRKGAKDVELAAVIDFQEFDGSDSGAQPDEAVSWGKVKPAAHSVKVCADATLVFPLLVAETFAKRVHSEAYTTV</sequence>
<proteinExistence type="inferred from homology"/>
<name>A0AAN8FDU4_TRICO</name>
<dbReference type="InterPro" id="IPR036982">
    <property type="entry name" value="Deoxyhypusine_synthase_sf"/>
</dbReference>
<dbReference type="EMBL" id="WIXE01010420">
    <property type="protein sequence ID" value="KAK5977580.1"/>
    <property type="molecule type" value="Genomic_DNA"/>
</dbReference>
<dbReference type="InterPro" id="IPR002773">
    <property type="entry name" value="Deoxyhypusine_synthase"/>
</dbReference>
<dbReference type="InterPro" id="IPR011009">
    <property type="entry name" value="Kinase-like_dom_sf"/>
</dbReference>
<dbReference type="InterPro" id="IPR029035">
    <property type="entry name" value="DHS-like_NAD/FAD-binding_dom"/>
</dbReference>
<dbReference type="Pfam" id="PF07914">
    <property type="entry name" value="DUF1679"/>
    <property type="match status" value="1"/>
</dbReference>
<dbReference type="PANTHER" id="PTHR11703:SF0">
    <property type="entry name" value="DEOXYHYPUSINE SYNTHASE"/>
    <property type="match status" value="1"/>
</dbReference>
<evidence type="ECO:0000256" key="1">
    <source>
        <dbReference type="ARBA" id="ARBA00009892"/>
    </source>
</evidence>
<comment type="similarity">
    <text evidence="1">Belongs to the deoxyhypusine synthase family.</text>
</comment>
<dbReference type="Proteomes" id="UP001331761">
    <property type="component" value="Unassembled WGS sequence"/>
</dbReference>